<dbReference type="Gene3D" id="1.20.5.170">
    <property type="match status" value="1"/>
</dbReference>
<evidence type="ECO:0000313" key="3">
    <source>
        <dbReference type="Proteomes" id="UP001235094"/>
    </source>
</evidence>
<organism evidence="2 3">
    <name type="scientific">Ancylobacter amanitiformis</name>
    <dbReference type="NCBI Taxonomy" id="217069"/>
    <lineage>
        <taxon>Bacteria</taxon>
        <taxon>Pseudomonadati</taxon>
        <taxon>Pseudomonadota</taxon>
        <taxon>Alphaproteobacteria</taxon>
        <taxon>Hyphomicrobiales</taxon>
        <taxon>Xanthobacteraceae</taxon>
        <taxon>Ancylobacter</taxon>
    </lineage>
</organism>
<keyword evidence="2" id="KW-0808">Transferase</keyword>
<dbReference type="InterPro" id="IPR005129">
    <property type="entry name" value="GTPase_ArgK"/>
</dbReference>
<dbReference type="SUPFAM" id="SSF52540">
    <property type="entry name" value="P-loop containing nucleoside triphosphate hydrolases"/>
    <property type="match status" value="1"/>
</dbReference>
<evidence type="ECO:0000313" key="2">
    <source>
        <dbReference type="EMBL" id="MDQ0512769.1"/>
    </source>
</evidence>
<dbReference type="PANTHER" id="PTHR23408:SF3">
    <property type="entry name" value="METHYLMALONIC ACIDURIA TYPE A PROTEIN, MITOCHONDRIAL"/>
    <property type="match status" value="1"/>
</dbReference>
<dbReference type="NCBIfam" id="TIGR00750">
    <property type="entry name" value="lao"/>
    <property type="match status" value="1"/>
</dbReference>
<dbReference type="CDD" id="cd03114">
    <property type="entry name" value="MMAA-like"/>
    <property type="match status" value="1"/>
</dbReference>
<dbReference type="GO" id="GO:0016301">
    <property type="term" value="F:kinase activity"/>
    <property type="evidence" value="ECO:0007669"/>
    <property type="project" value="UniProtKB-KW"/>
</dbReference>
<dbReference type="PANTHER" id="PTHR23408">
    <property type="entry name" value="METHYLMALONYL-COA MUTASE"/>
    <property type="match status" value="1"/>
</dbReference>
<evidence type="ECO:0000256" key="1">
    <source>
        <dbReference type="ARBA" id="ARBA00009625"/>
    </source>
</evidence>
<sequence>MNNAQVAVLIHAAPLPSLEALVDGVRAGRRAMLARAITLVESRKAAHRTLAEALLQALLPQTGRAVRVGITGVPGVGKSTTIDALGTHLLAQGHRVAVLAVDPSSTRTGGSILGDKTRMARLSMDERAFVRPSPSAGTLGGVAARTRETMLLCEAAGYDVVLVETVGVGQSETAVADMTDTFLVLMLPGAGDELQGIKKGILELADIVAVNKADGENLPRARAAAGEYRAALHVLGGREAHWAPPVLTYSGLTGAGIEDVWSQVLLHRERSRLAGAFAAKRSAQQVKWMWTLFDDRLRGRMRADPVLRAEVPAIERAVADGRLAPTLGASRVAALLGV</sequence>
<name>A0ABU0LVS3_9HYPH</name>
<dbReference type="Proteomes" id="UP001235094">
    <property type="component" value="Unassembled WGS sequence"/>
</dbReference>
<accession>A0ABU0LVS3</accession>
<dbReference type="InterPro" id="IPR027417">
    <property type="entry name" value="P-loop_NTPase"/>
</dbReference>
<gene>
    <name evidence="2" type="ORF">QOZ99_003683</name>
</gene>
<reference evidence="2 3" key="1">
    <citation type="submission" date="2023-07" db="EMBL/GenBank/DDBJ databases">
        <title>Genomic Encyclopedia of Type Strains, Phase IV (KMG-IV): sequencing the most valuable type-strain genomes for metagenomic binning, comparative biology and taxonomic classification.</title>
        <authorList>
            <person name="Goeker M."/>
        </authorList>
    </citation>
    <scope>NUCLEOTIDE SEQUENCE [LARGE SCALE GENOMIC DNA]</scope>
    <source>
        <strain evidence="2 3">DSM 15561</strain>
    </source>
</reference>
<proteinExistence type="inferred from homology"/>
<comment type="similarity">
    <text evidence="1">Belongs to the SIMIBI class G3E GTPase family. ArgK/MeaB subfamily.</text>
</comment>
<dbReference type="NCBIfam" id="NF006958">
    <property type="entry name" value="PRK09435.1"/>
    <property type="match status" value="1"/>
</dbReference>
<dbReference type="Gene3D" id="1.10.287.130">
    <property type="match status" value="1"/>
</dbReference>
<keyword evidence="2" id="KW-0418">Kinase</keyword>
<keyword evidence="3" id="KW-1185">Reference proteome</keyword>
<dbReference type="EMBL" id="JAUSVR010000016">
    <property type="protein sequence ID" value="MDQ0512769.1"/>
    <property type="molecule type" value="Genomic_DNA"/>
</dbReference>
<dbReference type="Pfam" id="PF03308">
    <property type="entry name" value="MeaB"/>
    <property type="match status" value="1"/>
</dbReference>
<comment type="caution">
    <text evidence="2">The sequence shown here is derived from an EMBL/GenBank/DDBJ whole genome shotgun (WGS) entry which is preliminary data.</text>
</comment>
<dbReference type="Gene3D" id="3.40.50.300">
    <property type="entry name" value="P-loop containing nucleotide triphosphate hydrolases"/>
    <property type="match status" value="1"/>
</dbReference>
<protein>
    <submittedName>
        <fullName evidence="2">LAO/AO transport system kinase</fullName>
        <ecNumber evidence="2">2.7.-.-</ecNumber>
    </submittedName>
</protein>
<dbReference type="EC" id="2.7.-.-" evidence="2"/>